<dbReference type="InterPro" id="IPR011545">
    <property type="entry name" value="DEAD/DEAH_box_helicase_dom"/>
</dbReference>
<keyword evidence="4 12" id="KW-0547">Nucleotide-binding</keyword>
<dbReference type="SMART" id="SM00490">
    <property type="entry name" value="HELICc"/>
    <property type="match status" value="1"/>
</dbReference>
<dbReference type="GO" id="GO:0006270">
    <property type="term" value="P:DNA replication initiation"/>
    <property type="evidence" value="ECO:0007669"/>
    <property type="project" value="TreeGrafter"/>
</dbReference>
<keyword evidence="5 12" id="KW-0378">Hydrolase</keyword>
<feature type="binding site" evidence="12">
    <location>
        <position position="519"/>
    </location>
    <ligand>
        <name>Zn(2+)</name>
        <dbReference type="ChEBI" id="CHEBI:29105"/>
        <label>1</label>
    </ligand>
</feature>
<feature type="binding site" evidence="12">
    <location>
        <position position="525"/>
    </location>
    <ligand>
        <name>Zn(2+)</name>
        <dbReference type="ChEBI" id="CHEBI:29105"/>
        <label>2</label>
    </ligand>
</feature>
<dbReference type="PANTHER" id="PTHR30580:SF0">
    <property type="entry name" value="PRIMOSOMAL PROTEIN N"/>
    <property type="match status" value="1"/>
</dbReference>
<dbReference type="InterPro" id="IPR041236">
    <property type="entry name" value="PriA_C"/>
</dbReference>
<dbReference type="Pfam" id="PF00270">
    <property type="entry name" value="DEAD"/>
    <property type="match status" value="1"/>
</dbReference>
<dbReference type="Pfam" id="PF18074">
    <property type="entry name" value="PriA_C"/>
    <property type="match status" value="1"/>
</dbReference>
<comment type="similarity">
    <text evidence="12">Belongs to the helicase family. PriA subfamily.</text>
</comment>
<dbReference type="Gene3D" id="3.40.1440.60">
    <property type="entry name" value="PriA, 3(prime) DNA-binding domain"/>
    <property type="match status" value="1"/>
</dbReference>
<dbReference type="InterPro" id="IPR005259">
    <property type="entry name" value="PriA"/>
</dbReference>
<dbReference type="EC" id="5.6.2.4" evidence="12"/>
<dbReference type="Pfam" id="PF18319">
    <property type="entry name" value="Zn_ribbon_PriA"/>
    <property type="match status" value="1"/>
</dbReference>
<dbReference type="FunFam" id="3.40.50.300:FF:000489">
    <property type="entry name" value="Primosome assembly protein PriA"/>
    <property type="match status" value="1"/>
</dbReference>
<evidence type="ECO:0000256" key="10">
    <source>
        <dbReference type="ARBA" id="ARBA00023235"/>
    </source>
</evidence>
<dbReference type="Proteomes" id="UP000886741">
    <property type="component" value="Unassembled WGS sequence"/>
</dbReference>
<keyword evidence="3 12" id="KW-0479">Metal-binding</keyword>
<comment type="catalytic activity">
    <reaction evidence="11 12">
        <text>ATP + H2O = ADP + phosphate + H(+)</text>
        <dbReference type="Rhea" id="RHEA:13065"/>
        <dbReference type="ChEBI" id="CHEBI:15377"/>
        <dbReference type="ChEBI" id="CHEBI:15378"/>
        <dbReference type="ChEBI" id="CHEBI:30616"/>
        <dbReference type="ChEBI" id="CHEBI:43474"/>
        <dbReference type="ChEBI" id="CHEBI:456216"/>
        <dbReference type="EC" id="5.6.2.4"/>
    </reaction>
</comment>
<dbReference type="GO" id="GO:0008270">
    <property type="term" value="F:zinc ion binding"/>
    <property type="evidence" value="ECO:0007669"/>
    <property type="project" value="UniProtKB-UniRule"/>
</dbReference>
<dbReference type="GO" id="GO:0003677">
    <property type="term" value="F:DNA binding"/>
    <property type="evidence" value="ECO:0007669"/>
    <property type="project" value="UniProtKB-UniRule"/>
</dbReference>
<feature type="domain" description="Helicase C-terminal" evidence="14">
    <location>
        <begin position="551"/>
        <end position="707"/>
    </location>
</feature>
<accession>A0A9D1JTV9</accession>
<dbReference type="SMART" id="SM00487">
    <property type="entry name" value="DEXDc"/>
    <property type="match status" value="1"/>
</dbReference>
<keyword evidence="9 12" id="KW-0238">DNA-binding</keyword>
<dbReference type="GO" id="GO:0006302">
    <property type="term" value="P:double-strand break repair"/>
    <property type="evidence" value="ECO:0007669"/>
    <property type="project" value="InterPro"/>
</dbReference>
<dbReference type="GO" id="GO:0005524">
    <property type="term" value="F:ATP binding"/>
    <property type="evidence" value="ECO:0007669"/>
    <property type="project" value="UniProtKB-UniRule"/>
</dbReference>
<dbReference type="Gene3D" id="3.40.50.300">
    <property type="entry name" value="P-loop containing nucleotide triphosphate hydrolases"/>
    <property type="match status" value="2"/>
</dbReference>
<feature type="binding site" evidence="12">
    <location>
        <position position="543"/>
    </location>
    <ligand>
        <name>Zn(2+)</name>
        <dbReference type="ChEBI" id="CHEBI:29105"/>
        <label>2</label>
    </ligand>
</feature>
<evidence type="ECO:0000313" key="16">
    <source>
        <dbReference type="Proteomes" id="UP000886741"/>
    </source>
</evidence>
<evidence type="ECO:0000256" key="7">
    <source>
        <dbReference type="ARBA" id="ARBA00022833"/>
    </source>
</evidence>
<dbReference type="Pfam" id="PF00271">
    <property type="entry name" value="Helicase_C"/>
    <property type="match status" value="1"/>
</dbReference>
<keyword evidence="8 12" id="KW-0067">ATP-binding</keyword>
<gene>
    <name evidence="12 15" type="primary">priA</name>
    <name evidence="15" type="ORF">IAA83_04410</name>
</gene>
<evidence type="ECO:0000256" key="4">
    <source>
        <dbReference type="ARBA" id="ARBA00022741"/>
    </source>
</evidence>
<dbReference type="InterPro" id="IPR001650">
    <property type="entry name" value="Helicase_C-like"/>
</dbReference>
<dbReference type="InterPro" id="IPR014001">
    <property type="entry name" value="Helicase_ATP-bd"/>
</dbReference>
<comment type="caution">
    <text evidence="15">The sequence shown here is derived from an EMBL/GenBank/DDBJ whole genome shotgun (WGS) entry which is preliminary data.</text>
</comment>
<keyword evidence="6 12" id="KW-0347">Helicase</keyword>
<keyword evidence="1 12" id="KW-0639">Primosome</keyword>
<name>A0A9D1JTV9_9FIRM</name>
<dbReference type="GO" id="GO:1990077">
    <property type="term" value="C:primosome complex"/>
    <property type="evidence" value="ECO:0007669"/>
    <property type="project" value="UniProtKB-UniRule"/>
</dbReference>
<comment type="subunit">
    <text evidence="12">Component of the replication restart primosome.</text>
</comment>
<comment type="catalytic activity">
    <reaction evidence="12">
        <text>Couples ATP hydrolysis with the unwinding of duplex DNA by translocating in the 3'-5' direction.</text>
        <dbReference type="EC" id="5.6.2.4"/>
    </reaction>
</comment>
<comment type="cofactor">
    <cofactor evidence="12">
        <name>Zn(2+)</name>
        <dbReference type="ChEBI" id="CHEBI:29105"/>
    </cofactor>
    <text evidence="12">Binds 2 zinc ions per subunit.</text>
</comment>
<dbReference type="InterPro" id="IPR027417">
    <property type="entry name" value="P-loop_NTPase"/>
</dbReference>
<sequence>MVAKVAVQAAVYAIDRLYSYGIPEGCTVFPGMRVQVPFGSGNRSSEGMVAALEEGDGAELKWIDRTLDDGPVLDAAGLRLAAFLRERYFCTFYDAVKAILPAGLWFQTVDRFAICPDCDWRAAISRQPLAKAVMEQLEALGGEADYPWLRRQFPDEEALQSALQYLQKKKLLRNDSELLRRTRDKTERMAYLAVSAEEAMEYANRRRKSAPVQAALLELLCTVGSGSTKDLCYFTGATAATLRRMESMGMISLEEVPVLRRVDIRPAHVEPVVLNEEQQQAYDGICTQWDRPDPGVALLYGVTGSGKTSVYVQLIHRCLAQGKTAMLLVPEIALTPQLVSLFAGHFGDQVAILHSGLRVGERYDEWKRIRDGAARVVVGTRSAVFAPLQSPGLLILDEEQEHTYKSENSPRYHAREVAAYRGHHTGAMVLLGSATPSIETMYLAKVGRIGFYRLKNRYNGKNLPSVEIIDCKEELRRGNGTSISWPLEERIHETLQRGEQTILFLNRRGTSRYVACVECGEAPQCPRCSVHLTYHGANGRLMCHYCGHSEPLMARCPRCGGPLKQMGTGTQKVEEELRQLLPDSEILRMDADTVSAVHSHEQLLERFEREKIPVLVGTQMVAKGLNFENVTLVGVLDADMSLYVDNFRAAETTFSMITQVVGRAGRGALAGTAVIQTMTPQNAVITLAAAQDYDRFYEMEIAMRHLRGCPPFRDLLILTFSGIFAEQVEEAARRFRSLLDRGLQQMQVPAVLLGPAPASVAKVNNRYRYRLTLSVENSRAIRRMTAECMKAFSRDRQNRGVTVFADVNPYG</sequence>
<dbReference type="GO" id="GO:0006269">
    <property type="term" value="P:DNA replication, synthesis of primer"/>
    <property type="evidence" value="ECO:0007669"/>
    <property type="project" value="UniProtKB-KW"/>
</dbReference>
<proteinExistence type="inferred from homology"/>
<dbReference type="GO" id="GO:0016787">
    <property type="term" value="F:hydrolase activity"/>
    <property type="evidence" value="ECO:0007669"/>
    <property type="project" value="UniProtKB-KW"/>
</dbReference>
<dbReference type="HAMAP" id="MF_00983">
    <property type="entry name" value="PriA"/>
    <property type="match status" value="1"/>
</dbReference>
<feature type="binding site" evidence="12">
    <location>
        <position position="516"/>
    </location>
    <ligand>
        <name>Zn(2+)</name>
        <dbReference type="ChEBI" id="CHEBI:29105"/>
        <label>1</label>
    </ligand>
</feature>
<protein>
    <recommendedName>
        <fullName evidence="12">Replication restart protein PriA</fullName>
    </recommendedName>
    <alternativeName>
        <fullName evidence="12">ATP-dependent DNA helicase PriA</fullName>
        <ecNumber evidence="12">5.6.2.4</ecNumber>
    </alternativeName>
    <alternativeName>
        <fullName evidence="12">DNA 3'-5' helicase PriA</fullName>
    </alternativeName>
</protein>
<dbReference type="InterPro" id="IPR041222">
    <property type="entry name" value="PriA_3primeBD"/>
</dbReference>
<reference evidence="15" key="1">
    <citation type="submission" date="2020-10" db="EMBL/GenBank/DDBJ databases">
        <authorList>
            <person name="Gilroy R."/>
        </authorList>
    </citation>
    <scope>NUCLEOTIDE SEQUENCE</scope>
    <source>
        <strain evidence="15">ChiBcec16-1751</strain>
    </source>
</reference>
<evidence type="ECO:0000256" key="6">
    <source>
        <dbReference type="ARBA" id="ARBA00022806"/>
    </source>
</evidence>
<dbReference type="PROSITE" id="PS51192">
    <property type="entry name" value="HELICASE_ATP_BIND_1"/>
    <property type="match status" value="1"/>
</dbReference>
<feature type="binding site" evidence="12">
    <location>
        <position position="546"/>
    </location>
    <ligand>
        <name>Zn(2+)</name>
        <dbReference type="ChEBI" id="CHEBI:29105"/>
        <label>2</label>
    </ligand>
</feature>
<dbReference type="Pfam" id="PF17764">
    <property type="entry name" value="PriA_3primeBD"/>
    <property type="match status" value="1"/>
</dbReference>
<dbReference type="InterPro" id="IPR042115">
    <property type="entry name" value="PriA_3primeBD_sf"/>
</dbReference>
<evidence type="ECO:0000256" key="9">
    <source>
        <dbReference type="ARBA" id="ARBA00023125"/>
    </source>
</evidence>
<keyword evidence="10 12" id="KW-0413">Isomerase</keyword>
<feature type="domain" description="Helicase ATP-binding" evidence="13">
    <location>
        <begin position="298"/>
        <end position="454"/>
    </location>
</feature>
<dbReference type="CDD" id="cd17929">
    <property type="entry name" value="DEXHc_priA"/>
    <property type="match status" value="1"/>
</dbReference>
<evidence type="ECO:0000256" key="2">
    <source>
        <dbReference type="ARBA" id="ARBA00022705"/>
    </source>
</evidence>
<evidence type="ECO:0000256" key="5">
    <source>
        <dbReference type="ARBA" id="ARBA00022801"/>
    </source>
</evidence>
<organism evidence="15 16">
    <name type="scientific">Candidatus Avoscillospira avistercoris</name>
    <dbReference type="NCBI Taxonomy" id="2840707"/>
    <lineage>
        <taxon>Bacteria</taxon>
        <taxon>Bacillati</taxon>
        <taxon>Bacillota</taxon>
        <taxon>Clostridia</taxon>
        <taxon>Eubacteriales</taxon>
        <taxon>Oscillospiraceae</taxon>
        <taxon>Oscillospiraceae incertae sedis</taxon>
        <taxon>Candidatus Avoscillospira</taxon>
    </lineage>
</organism>
<dbReference type="GO" id="GO:0006310">
    <property type="term" value="P:DNA recombination"/>
    <property type="evidence" value="ECO:0007669"/>
    <property type="project" value="InterPro"/>
</dbReference>
<dbReference type="CDD" id="cd18804">
    <property type="entry name" value="SF2_C_priA"/>
    <property type="match status" value="1"/>
</dbReference>
<feature type="binding site" evidence="12">
    <location>
        <position position="528"/>
    </location>
    <ligand>
        <name>Zn(2+)</name>
        <dbReference type="ChEBI" id="CHEBI:29105"/>
        <label>2</label>
    </ligand>
</feature>
<keyword evidence="2 12" id="KW-0235">DNA replication</keyword>
<evidence type="ECO:0000259" key="13">
    <source>
        <dbReference type="PROSITE" id="PS51192"/>
    </source>
</evidence>
<dbReference type="PROSITE" id="PS51194">
    <property type="entry name" value="HELICASE_CTER"/>
    <property type="match status" value="1"/>
</dbReference>
<keyword evidence="7 12" id="KW-0862">Zinc</keyword>
<feature type="binding site" evidence="12">
    <location>
        <position position="559"/>
    </location>
    <ligand>
        <name>Zn(2+)</name>
        <dbReference type="ChEBI" id="CHEBI:29105"/>
        <label>1</label>
    </ligand>
</feature>
<dbReference type="SUPFAM" id="SSF52540">
    <property type="entry name" value="P-loop containing nucleoside triphosphate hydrolases"/>
    <property type="match status" value="1"/>
</dbReference>
<feature type="binding site" evidence="12">
    <location>
        <position position="556"/>
    </location>
    <ligand>
        <name>Zn(2+)</name>
        <dbReference type="ChEBI" id="CHEBI:29105"/>
        <label>1</label>
    </ligand>
</feature>
<evidence type="ECO:0000259" key="14">
    <source>
        <dbReference type="PROSITE" id="PS51194"/>
    </source>
</evidence>
<reference evidence="15" key="2">
    <citation type="journal article" date="2021" name="PeerJ">
        <title>Extensive microbial diversity within the chicken gut microbiome revealed by metagenomics and culture.</title>
        <authorList>
            <person name="Gilroy R."/>
            <person name="Ravi A."/>
            <person name="Getino M."/>
            <person name="Pursley I."/>
            <person name="Horton D.L."/>
            <person name="Alikhan N.F."/>
            <person name="Baker D."/>
            <person name="Gharbi K."/>
            <person name="Hall N."/>
            <person name="Watson M."/>
            <person name="Adriaenssens E.M."/>
            <person name="Foster-Nyarko E."/>
            <person name="Jarju S."/>
            <person name="Secka A."/>
            <person name="Antonio M."/>
            <person name="Oren A."/>
            <person name="Chaudhuri R.R."/>
            <person name="La Ragione R."/>
            <person name="Hildebrand F."/>
            <person name="Pallen M.J."/>
        </authorList>
    </citation>
    <scope>NUCLEOTIDE SEQUENCE</scope>
    <source>
        <strain evidence="15">ChiBcec16-1751</strain>
    </source>
</reference>
<dbReference type="AlphaFoldDB" id="A0A9D1JTV9"/>
<dbReference type="PANTHER" id="PTHR30580">
    <property type="entry name" value="PRIMOSOMAL PROTEIN N"/>
    <property type="match status" value="1"/>
</dbReference>
<dbReference type="SUPFAM" id="SSF161187">
    <property type="entry name" value="YfgJ-like"/>
    <property type="match status" value="1"/>
</dbReference>
<evidence type="ECO:0000256" key="12">
    <source>
        <dbReference type="HAMAP-Rule" id="MF_00983"/>
    </source>
</evidence>
<dbReference type="GO" id="GO:0043138">
    <property type="term" value="F:3'-5' DNA helicase activity"/>
    <property type="evidence" value="ECO:0007669"/>
    <property type="project" value="UniProtKB-EC"/>
</dbReference>
<evidence type="ECO:0000256" key="11">
    <source>
        <dbReference type="ARBA" id="ARBA00048988"/>
    </source>
</evidence>
<comment type="function">
    <text evidence="12">Initiates the restart of stalled replication forks, which reloads the replicative helicase on sites other than the origin of replication. Recognizes and binds to abandoned replication forks and remodels them to uncover a helicase loading site. Promotes assembly of the primosome at these replication forks.</text>
</comment>
<dbReference type="InterPro" id="IPR040498">
    <property type="entry name" value="PriA_CRR"/>
</dbReference>
<evidence type="ECO:0000256" key="8">
    <source>
        <dbReference type="ARBA" id="ARBA00022840"/>
    </source>
</evidence>
<dbReference type="EMBL" id="DVJJ01000069">
    <property type="protein sequence ID" value="HIS64599.1"/>
    <property type="molecule type" value="Genomic_DNA"/>
</dbReference>
<evidence type="ECO:0000256" key="3">
    <source>
        <dbReference type="ARBA" id="ARBA00022723"/>
    </source>
</evidence>
<evidence type="ECO:0000313" key="15">
    <source>
        <dbReference type="EMBL" id="HIS64599.1"/>
    </source>
</evidence>
<dbReference type="NCBIfam" id="TIGR00595">
    <property type="entry name" value="priA"/>
    <property type="match status" value="1"/>
</dbReference>
<evidence type="ECO:0000256" key="1">
    <source>
        <dbReference type="ARBA" id="ARBA00022515"/>
    </source>
</evidence>